<dbReference type="InterPro" id="IPR028098">
    <property type="entry name" value="Glyco_trans_4-like_N"/>
</dbReference>
<evidence type="ECO:0000256" key="1">
    <source>
        <dbReference type="ARBA" id="ARBA00022679"/>
    </source>
</evidence>
<dbReference type="EMBL" id="VANR01000002">
    <property type="protein sequence ID" value="TMM31334.1"/>
    <property type="molecule type" value="Genomic_DNA"/>
</dbReference>
<name>A0A5S3N9X9_9FLAO</name>
<dbReference type="PANTHER" id="PTHR46401:SF2">
    <property type="entry name" value="GLYCOSYLTRANSFERASE WBBK-RELATED"/>
    <property type="match status" value="1"/>
</dbReference>
<dbReference type="Gene3D" id="3.40.50.2000">
    <property type="entry name" value="Glycogen Phosphorylase B"/>
    <property type="match status" value="2"/>
</dbReference>
<organism evidence="3 4">
    <name type="scientific">Polaribacter aestuariivivens</name>
    <dbReference type="NCBI Taxonomy" id="2304626"/>
    <lineage>
        <taxon>Bacteria</taxon>
        <taxon>Pseudomonadati</taxon>
        <taxon>Bacteroidota</taxon>
        <taxon>Flavobacteriia</taxon>
        <taxon>Flavobacteriales</taxon>
        <taxon>Flavobacteriaceae</taxon>
    </lineage>
</organism>
<protein>
    <submittedName>
        <fullName evidence="3">Glycosyltransferase family 4 protein</fullName>
    </submittedName>
</protein>
<dbReference type="Pfam" id="PF13692">
    <property type="entry name" value="Glyco_trans_1_4"/>
    <property type="match status" value="1"/>
</dbReference>
<dbReference type="GO" id="GO:0016757">
    <property type="term" value="F:glycosyltransferase activity"/>
    <property type="evidence" value="ECO:0007669"/>
    <property type="project" value="TreeGrafter"/>
</dbReference>
<gene>
    <name evidence="3" type="ORF">FDT66_05040</name>
</gene>
<dbReference type="AlphaFoldDB" id="A0A5S3N9X9"/>
<evidence type="ECO:0000313" key="3">
    <source>
        <dbReference type="EMBL" id="TMM31334.1"/>
    </source>
</evidence>
<dbReference type="PANTHER" id="PTHR46401">
    <property type="entry name" value="GLYCOSYLTRANSFERASE WBBK-RELATED"/>
    <property type="match status" value="1"/>
</dbReference>
<dbReference type="SUPFAM" id="SSF53756">
    <property type="entry name" value="UDP-Glycosyltransferase/glycogen phosphorylase"/>
    <property type="match status" value="1"/>
</dbReference>
<feature type="domain" description="Glycosyltransferase subfamily 4-like N-terminal" evidence="2">
    <location>
        <begin position="28"/>
        <end position="210"/>
    </location>
</feature>
<dbReference type="GO" id="GO:0009103">
    <property type="term" value="P:lipopolysaccharide biosynthetic process"/>
    <property type="evidence" value="ECO:0007669"/>
    <property type="project" value="TreeGrafter"/>
</dbReference>
<evidence type="ECO:0000313" key="4">
    <source>
        <dbReference type="Proteomes" id="UP000307140"/>
    </source>
</evidence>
<dbReference type="OrthoDB" id="9811902at2"/>
<dbReference type="Proteomes" id="UP000307140">
    <property type="component" value="Unassembled WGS sequence"/>
</dbReference>
<keyword evidence="4" id="KW-1185">Reference proteome</keyword>
<accession>A0A5S3N9X9</accession>
<sequence length="404" mass="46924">MNKIKTIWIVNQTAGNLESGWGERHFFLSKHWVKKGYKVIIISGSYNHLFLKQPKISNKWFTVESVDKGIDFCWVKTPKYSGTGFMKIISNFVFTFKLFFLGTKILTKPDVVIVSSMPIFPILNGVFFKYKFKVKKLIFEIRDLWPLTPMHLKGYSKYHPFIIFLSFFEKYAYNKAGEIVSLLPNTKDYINTITKSNKEVHYIPNGIDVNLISNDNISEETINLIPKNKFIIGYAGTIGLANAMEFFVEASKLVTNDDIHFLIVGDGYLKEKLKRSVTNSSNITFIDKISKSKVQNLLSYFDVCYLGRYKSPLYHYGVSYNKYFDYMLAKKPILESSEYIKDQVELSNCGIIVPPESPKDIVNGILKLYDMKEEKRIEMGEKGYVFVKKYHSYLYLSNLYEKIF</sequence>
<comment type="caution">
    <text evidence="3">The sequence shown here is derived from an EMBL/GenBank/DDBJ whole genome shotgun (WGS) entry which is preliminary data.</text>
</comment>
<dbReference type="CDD" id="cd03794">
    <property type="entry name" value="GT4_WbuB-like"/>
    <property type="match status" value="1"/>
</dbReference>
<reference evidence="3 4" key="1">
    <citation type="submission" date="2019-05" db="EMBL/GenBank/DDBJ databases">
        <title>Polaribacter aestuariivivens sp. nov., isolated from a tidal flat.</title>
        <authorList>
            <person name="Yoon J.-H."/>
        </authorList>
    </citation>
    <scope>NUCLEOTIDE SEQUENCE [LARGE SCALE GENOMIC DNA]</scope>
    <source>
        <strain evidence="3 4">DBTF-3</strain>
    </source>
</reference>
<keyword evidence="1 3" id="KW-0808">Transferase</keyword>
<proteinExistence type="predicted"/>
<evidence type="ECO:0000259" key="2">
    <source>
        <dbReference type="Pfam" id="PF13439"/>
    </source>
</evidence>
<dbReference type="RefSeq" id="WP_138535061.1">
    <property type="nucleotide sequence ID" value="NZ_VANR01000002.1"/>
</dbReference>
<dbReference type="Pfam" id="PF13439">
    <property type="entry name" value="Glyco_transf_4"/>
    <property type="match status" value="1"/>
</dbReference>